<dbReference type="Proteomes" id="UP001596405">
    <property type="component" value="Unassembled WGS sequence"/>
</dbReference>
<dbReference type="EMBL" id="JBHSYQ010000006">
    <property type="protein sequence ID" value="MFC6998767.1"/>
    <property type="molecule type" value="Genomic_DNA"/>
</dbReference>
<dbReference type="Gene3D" id="2.40.170.20">
    <property type="entry name" value="TonB-dependent receptor, beta-barrel domain"/>
    <property type="match status" value="1"/>
</dbReference>
<dbReference type="PANTHER" id="PTHR40980">
    <property type="entry name" value="PLUG DOMAIN-CONTAINING PROTEIN"/>
    <property type="match status" value="1"/>
</dbReference>
<dbReference type="InterPro" id="IPR012910">
    <property type="entry name" value="Plug_dom"/>
</dbReference>
<dbReference type="InterPro" id="IPR037066">
    <property type="entry name" value="Plug_dom_sf"/>
</dbReference>
<evidence type="ECO:0000256" key="3">
    <source>
        <dbReference type="ARBA" id="ARBA00022452"/>
    </source>
</evidence>
<comment type="similarity">
    <text evidence="7">Belongs to the TonB-dependent receptor family.</text>
</comment>
<feature type="signal peptide" evidence="8">
    <location>
        <begin position="1"/>
        <end position="21"/>
    </location>
</feature>
<dbReference type="Pfam" id="PF13715">
    <property type="entry name" value="CarbopepD_reg_2"/>
    <property type="match status" value="1"/>
</dbReference>
<proteinExistence type="inferred from homology"/>
<evidence type="ECO:0000256" key="6">
    <source>
        <dbReference type="ARBA" id="ARBA00023237"/>
    </source>
</evidence>
<keyword evidence="5 7" id="KW-0472">Membrane</keyword>
<keyword evidence="2 7" id="KW-0813">Transport</keyword>
<comment type="subcellular location">
    <subcellularLocation>
        <location evidence="1 7">Cell outer membrane</location>
        <topology evidence="1 7">Multi-pass membrane protein</topology>
    </subcellularLocation>
</comment>
<keyword evidence="4 7" id="KW-0812">Transmembrane</keyword>
<feature type="chain" id="PRO_5045496888" evidence="8">
    <location>
        <begin position="22"/>
        <end position="829"/>
    </location>
</feature>
<name>A0ABW2DLQ6_9BACT</name>
<dbReference type="Gene3D" id="2.60.40.1120">
    <property type="entry name" value="Carboxypeptidase-like, regulatory domain"/>
    <property type="match status" value="1"/>
</dbReference>
<evidence type="ECO:0000313" key="12">
    <source>
        <dbReference type="Proteomes" id="UP001596405"/>
    </source>
</evidence>
<keyword evidence="8" id="KW-0732">Signal</keyword>
<dbReference type="PROSITE" id="PS52016">
    <property type="entry name" value="TONB_DEPENDENT_REC_3"/>
    <property type="match status" value="1"/>
</dbReference>
<feature type="domain" description="Outer membrane protein beta-barrel" evidence="10">
    <location>
        <begin position="397"/>
        <end position="804"/>
    </location>
</feature>
<dbReference type="InterPro" id="IPR039426">
    <property type="entry name" value="TonB-dep_rcpt-like"/>
</dbReference>
<evidence type="ECO:0000259" key="9">
    <source>
        <dbReference type="Pfam" id="PF07715"/>
    </source>
</evidence>
<dbReference type="PANTHER" id="PTHR40980:SF4">
    <property type="entry name" value="TONB-DEPENDENT RECEPTOR-LIKE BETA-BARREL DOMAIN-CONTAINING PROTEIN"/>
    <property type="match status" value="1"/>
</dbReference>
<keyword evidence="11" id="KW-0675">Receptor</keyword>
<evidence type="ECO:0000259" key="10">
    <source>
        <dbReference type="Pfam" id="PF14905"/>
    </source>
</evidence>
<dbReference type="InterPro" id="IPR008969">
    <property type="entry name" value="CarboxyPept-like_regulatory"/>
</dbReference>
<keyword evidence="12" id="KW-1185">Reference proteome</keyword>
<evidence type="ECO:0000256" key="2">
    <source>
        <dbReference type="ARBA" id="ARBA00022448"/>
    </source>
</evidence>
<dbReference type="Pfam" id="PF07715">
    <property type="entry name" value="Plug"/>
    <property type="match status" value="1"/>
</dbReference>
<dbReference type="InterPro" id="IPR036942">
    <property type="entry name" value="Beta-barrel_TonB_sf"/>
</dbReference>
<gene>
    <name evidence="11" type="ORF">ACFQHR_14115</name>
</gene>
<sequence length="829" mass="93254">MKKLFLLSIFALLVCFSSTIAASGANTSVSFTKRSQHNSTTVTGVVQDTTSKQAVGFATVALQDKEGKNLTGTSADENGKFSLPQVAPGKYNLAISFIGYQTKIYPITVSSGATTLNVGTILLETDSKKLEEVVVTGEKDLVQETDDGLVYNAENDITNIGGTAADVLKKVPQLSVDLDGNVELRGSNKVRILINGKPSSILGDNLAEALEQIPSDMIKSVEVITSPSAKYDAEGSAGVVNIITKQSNLEGMTGSVTATTGNRANRLNTHLNVRKKGLGVRASVGGNFNDRFGDSESEQQYFMEEDQVLYASKQIRQTSTFDNTGRSLFSQLGADYDFNEKNNLSANMRVNRSGSLNERILNSIETNADGALIRQYNRNIDNVGQSRSVDLNVRHKKKFHKEDQELELMAIYNTNQRNSDYSLDQQNADGVIDYLERNDNHGTNREMVFQADYSHPFDKWGHLEVGSKAVLRSSASNYQFSSARSPEAPLEVNPARSNVFNYDQDVYSSYFSYRYRLDKKYVLRLGGRYEYTNVHGHFATTGSTIDRPFSNFMPNIMFLRNFENNQRIRISYSTRIHRPGIWQLNPYRNESNRINIRYGNPELESELTHNTDLSYSWFIKRTSVSASAYWRQTNNDIGHYQLPVVENGDTIQHTTYRNLGKNASYGTNLSLNTRFLEKGQFGANFNIFYNDLLIDNGTTTLRRSGFMYNMSSNASYRFQKEFSVQAAGSYNSGRMSLQSKSTPFYSYSMGLRKQFMNRKASLSLNVENFLFSNNTIQTTVRNPNSVNSNFNNNYNRIVRLSFNFRFGKMEFKSDKVLKKLVDEPEQKRG</sequence>
<evidence type="ECO:0000256" key="8">
    <source>
        <dbReference type="SAM" id="SignalP"/>
    </source>
</evidence>
<dbReference type="Pfam" id="PF14905">
    <property type="entry name" value="OMP_b-brl_3"/>
    <property type="match status" value="1"/>
</dbReference>
<keyword evidence="6 7" id="KW-0998">Cell outer membrane</keyword>
<accession>A0ABW2DLQ6</accession>
<keyword evidence="3 7" id="KW-1134">Transmembrane beta strand</keyword>
<evidence type="ECO:0000256" key="5">
    <source>
        <dbReference type="ARBA" id="ARBA00023136"/>
    </source>
</evidence>
<evidence type="ECO:0000313" key="11">
    <source>
        <dbReference type="EMBL" id="MFC6998767.1"/>
    </source>
</evidence>
<reference evidence="12" key="1">
    <citation type="journal article" date="2019" name="Int. J. Syst. Evol. Microbiol.">
        <title>The Global Catalogue of Microorganisms (GCM) 10K type strain sequencing project: providing services to taxonomists for standard genome sequencing and annotation.</title>
        <authorList>
            <consortium name="The Broad Institute Genomics Platform"/>
            <consortium name="The Broad Institute Genome Sequencing Center for Infectious Disease"/>
            <person name="Wu L."/>
            <person name="Ma J."/>
        </authorList>
    </citation>
    <scope>NUCLEOTIDE SEQUENCE [LARGE SCALE GENOMIC DNA]</scope>
    <source>
        <strain evidence="12">CGMCC 4.7393</strain>
    </source>
</reference>
<evidence type="ECO:0000256" key="4">
    <source>
        <dbReference type="ARBA" id="ARBA00022692"/>
    </source>
</evidence>
<evidence type="ECO:0000256" key="1">
    <source>
        <dbReference type="ARBA" id="ARBA00004571"/>
    </source>
</evidence>
<dbReference type="SUPFAM" id="SSF56935">
    <property type="entry name" value="Porins"/>
    <property type="match status" value="1"/>
</dbReference>
<dbReference type="RefSeq" id="WP_066623400.1">
    <property type="nucleotide sequence ID" value="NZ_JBHSYQ010000006.1"/>
</dbReference>
<feature type="domain" description="TonB-dependent receptor plug" evidence="9">
    <location>
        <begin position="162"/>
        <end position="239"/>
    </location>
</feature>
<dbReference type="InterPro" id="IPR041700">
    <property type="entry name" value="OMP_b-brl_3"/>
</dbReference>
<protein>
    <submittedName>
        <fullName evidence="11">TonB-dependent receptor domain-containing protein</fullName>
    </submittedName>
</protein>
<dbReference type="SUPFAM" id="SSF49464">
    <property type="entry name" value="Carboxypeptidase regulatory domain-like"/>
    <property type="match status" value="1"/>
</dbReference>
<dbReference type="Gene3D" id="2.170.130.10">
    <property type="entry name" value="TonB-dependent receptor, plug domain"/>
    <property type="match status" value="1"/>
</dbReference>
<organism evidence="11 12">
    <name type="scientific">Rufibacter roseus</name>
    <dbReference type="NCBI Taxonomy" id="1567108"/>
    <lineage>
        <taxon>Bacteria</taxon>
        <taxon>Pseudomonadati</taxon>
        <taxon>Bacteroidota</taxon>
        <taxon>Cytophagia</taxon>
        <taxon>Cytophagales</taxon>
        <taxon>Hymenobacteraceae</taxon>
        <taxon>Rufibacter</taxon>
    </lineage>
</organism>
<evidence type="ECO:0000256" key="7">
    <source>
        <dbReference type="PROSITE-ProRule" id="PRU01360"/>
    </source>
</evidence>
<comment type="caution">
    <text evidence="11">The sequence shown here is derived from an EMBL/GenBank/DDBJ whole genome shotgun (WGS) entry which is preliminary data.</text>
</comment>